<dbReference type="GO" id="GO:0007156">
    <property type="term" value="P:homophilic cell adhesion via plasma membrane adhesion molecules"/>
    <property type="evidence" value="ECO:0007669"/>
    <property type="project" value="InterPro"/>
</dbReference>
<dbReference type="CDD" id="cd11304">
    <property type="entry name" value="Cadherin_repeat"/>
    <property type="match status" value="2"/>
</dbReference>
<keyword evidence="4 8" id="KW-0106">Calcium</keyword>
<gene>
    <name evidence="11" type="ORF">ECPE_LOCUS2591</name>
</gene>
<evidence type="ECO:0000256" key="9">
    <source>
        <dbReference type="SAM" id="MobiDB-lite"/>
    </source>
</evidence>
<organism evidence="13">
    <name type="scientific">Echinostoma caproni</name>
    <dbReference type="NCBI Taxonomy" id="27848"/>
    <lineage>
        <taxon>Eukaryota</taxon>
        <taxon>Metazoa</taxon>
        <taxon>Spiralia</taxon>
        <taxon>Lophotrochozoa</taxon>
        <taxon>Platyhelminthes</taxon>
        <taxon>Trematoda</taxon>
        <taxon>Digenea</taxon>
        <taxon>Plagiorchiida</taxon>
        <taxon>Echinostomata</taxon>
        <taxon>Echinostomatoidea</taxon>
        <taxon>Echinostomatidae</taxon>
        <taxon>Echinostoma</taxon>
    </lineage>
</organism>
<dbReference type="SMART" id="SM00112">
    <property type="entry name" value="CA"/>
    <property type="match status" value="2"/>
</dbReference>
<feature type="domain" description="Cadherin" evidence="10">
    <location>
        <begin position="19"/>
        <end position="122"/>
    </location>
</feature>
<dbReference type="SUPFAM" id="SSF49313">
    <property type="entry name" value="Cadherin-like"/>
    <property type="match status" value="2"/>
</dbReference>
<evidence type="ECO:0000313" key="13">
    <source>
        <dbReference type="WBParaSite" id="ECPE_0000259301-mRNA-1"/>
    </source>
</evidence>
<dbReference type="Pfam" id="PF00028">
    <property type="entry name" value="Cadherin"/>
    <property type="match status" value="1"/>
</dbReference>
<dbReference type="InterPro" id="IPR020894">
    <property type="entry name" value="Cadherin_CS"/>
</dbReference>
<feature type="compositionally biased region" description="Polar residues" evidence="9">
    <location>
        <begin position="265"/>
        <end position="275"/>
    </location>
</feature>
<keyword evidence="3" id="KW-0677">Repeat</keyword>
<dbReference type="PROSITE" id="PS50268">
    <property type="entry name" value="CADHERIN_2"/>
    <property type="match status" value="2"/>
</dbReference>
<evidence type="ECO:0000313" key="12">
    <source>
        <dbReference type="Proteomes" id="UP000272942"/>
    </source>
</evidence>
<evidence type="ECO:0000313" key="11">
    <source>
        <dbReference type="EMBL" id="VDP66893.1"/>
    </source>
</evidence>
<dbReference type="InterPro" id="IPR050174">
    <property type="entry name" value="Protocadherin/Cadherin-CA"/>
</dbReference>
<protein>
    <submittedName>
        <fullName evidence="13">Cadherin domain protein</fullName>
    </submittedName>
</protein>
<evidence type="ECO:0000256" key="6">
    <source>
        <dbReference type="ARBA" id="ARBA00023136"/>
    </source>
</evidence>
<keyword evidence="12" id="KW-1185">Reference proteome</keyword>
<name>A0A183A6K6_9TREM</name>
<accession>A0A183A6K6</accession>
<reference evidence="13" key="1">
    <citation type="submission" date="2016-06" db="UniProtKB">
        <authorList>
            <consortium name="WormBaseParasite"/>
        </authorList>
    </citation>
    <scope>IDENTIFICATION</scope>
</reference>
<dbReference type="InterPro" id="IPR002126">
    <property type="entry name" value="Cadherin-like_dom"/>
</dbReference>
<feature type="domain" description="Cadherin" evidence="10">
    <location>
        <begin position="123"/>
        <end position="254"/>
    </location>
</feature>
<dbReference type="Gene3D" id="2.60.40.60">
    <property type="entry name" value="Cadherins"/>
    <property type="match status" value="2"/>
</dbReference>
<dbReference type="GO" id="GO:0005886">
    <property type="term" value="C:plasma membrane"/>
    <property type="evidence" value="ECO:0007669"/>
    <property type="project" value="InterPro"/>
</dbReference>
<keyword evidence="7" id="KW-0325">Glycoprotein</keyword>
<dbReference type="AlphaFoldDB" id="A0A183A6K6"/>
<evidence type="ECO:0000256" key="8">
    <source>
        <dbReference type="PROSITE-ProRule" id="PRU00043"/>
    </source>
</evidence>
<dbReference type="GO" id="GO:0005509">
    <property type="term" value="F:calcium ion binding"/>
    <property type="evidence" value="ECO:0007669"/>
    <property type="project" value="UniProtKB-UniRule"/>
</dbReference>
<dbReference type="PANTHER" id="PTHR24028:SF146">
    <property type="entry name" value="CADHERIN 96CB, ISOFORM D-RELATED"/>
    <property type="match status" value="1"/>
</dbReference>
<dbReference type="Proteomes" id="UP000272942">
    <property type="component" value="Unassembled WGS sequence"/>
</dbReference>
<evidence type="ECO:0000256" key="4">
    <source>
        <dbReference type="ARBA" id="ARBA00022837"/>
    </source>
</evidence>
<evidence type="ECO:0000256" key="2">
    <source>
        <dbReference type="ARBA" id="ARBA00022692"/>
    </source>
</evidence>
<dbReference type="PRINTS" id="PR00205">
    <property type="entry name" value="CADHERIN"/>
</dbReference>
<evidence type="ECO:0000259" key="10">
    <source>
        <dbReference type="PROSITE" id="PS50268"/>
    </source>
</evidence>
<reference evidence="11 12" key="2">
    <citation type="submission" date="2018-11" db="EMBL/GenBank/DDBJ databases">
        <authorList>
            <consortium name="Pathogen Informatics"/>
        </authorList>
    </citation>
    <scope>NUCLEOTIDE SEQUENCE [LARGE SCALE GENOMIC DNA]</scope>
    <source>
        <strain evidence="11 12">Egypt</strain>
    </source>
</reference>
<sequence>MTRYYLLSQEDDTFELEQGSPVPADLKLSEKDPLLDSAYPDVAFPSADVNTYLGSKSIFHENPSVDLAPKQLYLKLARPLDWETKQNYAYVIVAEDNGSPALTGQLEVQVVVTDENDNHPTFRNKSFTLSVPENSLKGTRLIQLVAHDPDQGRAGQIVYSLALQPGSGYVKPFPSHSNTAWNSHSNSHNHSAPVQLFTVDSHSGWLILNGPLDYERVKHHLVRVLARDEAGHPGFDEATVNILVTDVNDVPPTISVDPVTDLMPSDNSKSRSPNMDQSQLNVLNLYVNETPRWIGRDGVRHSIAINSVSAAQPMLLAFVAVRDPDTGRGGEFYCGLVQSTNSISDKETAASQSRLYLYGDTIVNADQLFSMRHEELVDRNGPSVVGHFKLNPISATQFELSSFEGFDHEQAAVEEIQVRHIID</sequence>
<evidence type="ECO:0000256" key="3">
    <source>
        <dbReference type="ARBA" id="ARBA00022737"/>
    </source>
</evidence>
<evidence type="ECO:0000256" key="7">
    <source>
        <dbReference type="ARBA" id="ARBA00023180"/>
    </source>
</evidence>
<keyword evidence="2" id="KW-0812">Transmembrane</keyword>
<evidence type="ECO:0000256" key="5">
    <source>
        <dbReference type="ARBA" id="ARBA00022989"/>
    </source>
</evidence>
<dbReference type="FunFam" id="2.60.40.60:FF:000020">
    <property type="entry name" value="Dachsous cadherin-related 1b"/>
    <property type="match status" value="1"/>
</dbReference>
<dbReference type="InterPro" id="IPR015919">
    <property type="entry name" value="Cadherin-like_sf"/>
</dbReference>
<dbReference type="PANTHER" id="PTHR24028">
    <property type="entry name" value="CADHERIN-87A"/>
    <property type="match status" value="1"/>
</dbReference>
<comment type="subcellular location">
    <subcellularLocation>
        <location evidence="1">Membrane</location>
        <topology evidence="1">Single-pass membrane protein</topology>
    </subcellularLocation>
</comment>
<dbReference type="WBParaSite" id="ECPE_0000259301-mRNA-1">
    <property type="protein sequence ID" value="ECPE_0000259301-mRNA-1"/>
    <property type="gene ID" value="ECPE_0000259301"/>
</dbReference>
<dbReference type="OrthoDB" id="6252479at2759"/>
<proteinExistence type="predicted"/>
<evidence type="ECO:0000256" key="1">
    <source>
        <dbReference type="ARBA" id="ARBA00004167"/>
    </source>
</evidence>
<dbReference type="PROSITE" id="PS00232">
    <property type="entry name" value="CADHERIN_1"/>
    <property type="match status" value="1"/>
</dbReference>
<keyword evidence="6" id="KW-0472">Membrane</keyword>
<keyword evidence="5" id="KW-1133">Transmembrane helix</keyword>
<dbReference type="EMBL" id="UZAN01039717">
    <property type="protein sequence ID" value="VDP66893.1"/>
    <property type="molecule type" value="Genomic_DNA"/>
</dbReference>
<feature type="region of interest" description="Disordered" evidence="9">
    <location>
        <begin position="255"/>
        <end position="275"/>
    </location>
</feature>